<dbReference type="InterPro" id="IPR008240">
    <property type="entry name" value="Chorismate_mutase_periplasmic"/>
</dbReference>
<dbReference type="GO" id="GO:0046417">
    <property type="term" value="P:chorismate metabolic process"/>
    <property type="evidence" value="ECO:0007669"/>
    <property type="project" value="InterPro"/>
</dbReference>
<reference evidence="8" key="1">
    <citation type="submission" date="2010-03" db="EMBL/GenBank/DDBJ databases">
        <title>The complete chromosome of Tsukamurella paurometabola DSM 20162.</title>
        <authorList>
            <consortium name="US DOE Joint Genome Institute (JGI-PGF)"/>
            <person name="Lucas S."/>
            <person name="Copeland A."/>
            <person name="Lapidus A."/>
            <person name="Glavina del Rio T."/>
            <person name="Dalin E."/>
            <person name="Tice H."/>
            <person name="Bruce D."/>
            <person name="Goodwin L."/>
            <person name="Pitluck S."/>
            <person name="Kyrpides N."/>
            <person name="Mavromatis K."/>
            <person name="Ivanova N."/>
            <person name="Mikhailova N."/>
            <person name="Munk A.C."/>
            <person name="Brettin T."/>
            <person name="Detter J.C."/>
            <person name="Tapia R."/>
            <person name="Han C."/>
            <person name="Larimer F."/>
            <person name="Land M."/>
            <person name="Hauser L."/>
            <person name="Markowitz V."/>
            <person name="Cheng J.-F."/>
            <person name="Hugenholtz P."/>
            <person name="Woyke T."/>
            <person name="Wu D."/>
            <person name="Jando M."/>
            <person name="Brambilla E."/>
            <person name="Klenk H.-P."/>
            <person name="Eisen J.A."/>
        </authorList>
    </citation>
    <scope>NUCLEOTIDE SEQUENCE [LARGE SCALE GENOMIC DNA]</scope>
    <source>
        <strain evidence="8">ATCC 8368 / DSM 20162 / CCUG 35730 / CIP 100753 / JCM 10117 / KCTC 9821 / NBRC 16120 / NCIMB 702349 / NCTC 13040</strain>
    </source>
</reference>
<evidence type="ECO:0000259" key="6">
    <source>
        <dbReference type="PROSITE" id="PS51168"/>
    </source>
</evidence>
<dbReference type="Gene3D" id="1.20.59.10">
    <property type="entry name" value="Chorismate mutase"/>
    <property type="match status" value="1"/>
</dbReference>
<accession>D5UWA0</accession>
<dbReference type="Proteomes" id="UP000001213">
    <property type="component" value="Chromosome"/>
</dbReference>
<dbReference type="InterPro" id="IPR036263">
    <property type="entry name" value="Chorismate_II_sf"/>
</dbReference>
<dbReference type="Pfam" id="PF01817">
    <property type="entry name" value="CM_2"/>
    <property type="match status" value="1"/>
</dbReference>
<dbReference type="UniPathway" id="UPA00120">
    <property type="reaction ID" value="UER00203"/>
</dbReference>
<dbReference type="AlphaFoldDB" id="D5UWA0"/>
<dbReference type="GO" id="GO:0004106">
    <property type="term" value="F:chorismate mutase activity"/>
    <property type="evidence" value="ECO:0007669"/>
    <property type="project" value="UniProtKB-EC"/>
</dbReference>
<feature type="domain" description="Chorismate mutase" evidence="6">
    <location>
        <begin position="22"/>
        <end position="114"/>
    </location>
</feature>
<sequence>MRSPGKRWFTAVAALLVVVAGSQVGGGAATAAPALPQTAPVAVVDLLGQRLALAEEVAATKWRERRPVRDAAQADAVVRSAVAQGRQRDLDEQYVTAVFSDQIAASESVQFALHGRWSIDRTADPKPGDLVTVRSTLAALTPRILDSLRALETDARGVGACEADVRSATQQQIDARRWSDERGAALRFAVSRLCPSRTA</sequence>
<dbReference type="SUPFAM" id="SSF48600">
    <property type="entry name" value="Chorismate mutase II"/>
    <property type="match status" value="1"/>
</dbReference>
<dbReference type="KEGG" id="tpr:Tpau_3314"/>
<reference evidence="7 8" key="2">
    <citation type="journal article" date="2011" name="Stand. Genomic Sci.">
        <title>Complete genome sequence of Tsukamurella paurometabola type strain (no. 33).</title>
        <authorList>
            <person name="Munk A.C."/>
            <person name="Lapidus A."/>
            <person name="Lucas S."/>
            <person name="Nolan M."/>
            <person name="Tice H."/>
            <person name="Cheng J.F."/>
            <person name="Del Rio T.G."/>
            <person name="Goodwin L."/>
            <person name="Pitluck S."/>
            <person name="Liolios K."/>
            <person name="Huntemann M."/>
            <person name="Ivanova N."/>
            <person name="Mavromatis K."/>
            <person name="Mikhailova N."/>
            <person name="Pati A."/>
            <person name="Chen A."/>
            <person name="Palaniappan K."/>
            <person name="Tapia R."/>
            <person name="Han C."/>
            <person name="Land M."/>
            <person name="Hauser L."/>
            <person name="Chang Y.J."/>
            <person name="Jeffries C.D."/>
            <person name="Brettin T."/>
            <person name="Yasawong M."/>
            <person name="Brambilla E.M."/>
            <person name="Rohde M."/>
            <person name="Sikorski J."/>
            <person name="Goker M."/>
            <person name="Detter J.C."/>
            <person name="Woyke T."/>
            <person name="Bristow J."/>
            <person name="Eisen J.A."/>
            <person name="Markowitz V."/>
            <person name="Hugenholtz P."/>
            <person name="Kyrpides N.C."/>
            <person name="Klenk H.P."/>
        </authorList>
    </citation>
    <scope>NUCLEOTIDE SEQUENCE [LARGE SCALE GENOMIC DNA]</scope>
    <source>
        <strain evidence="8">ATCC 8368 / DSM 20162 / CCUG 35730 / CIP 100753 / JCM 10117 / KCTC 9821 / NBRC 16120 / NCIMB 702349 / NCTC 13040</strain>
    </source>
</reference>
<dbReference type="eggNOG" id="COG1605">
    <property type="taxonomic scope" value="Bacteria"/>
</dbReference>
<evidence type="ECO:0000313" key="7">
    <source>
        <dbReference type="EMBL" id="ADG79899.1"/>
    </source>
</evidence>
<dbReference type="SMART" id="SM00830">
    <property type="entry name" value="CM_2"/>
    <property type="match status" value="1"/>
</dbReference>
<keyword evidence="8" id="KW-1185">Reference proteome</keyword>
<evidence type="ECO:0000256" key="3">
    <source>
        <dbReference type="ARBA" id="ARBA00022729"/>
    </source>
</evidence>
<dbReference type="EMBL" id="CP001966">
    <property type="protein sequence ID" value="ADG79899.1"/>
    <property type="molecule type" value="Genomic_DNA"/>
</dbReference>
<name>D5UWA0_TSUPD</name>
<keyword evidence="3 5" id="KW-0732">Signal</keyword>
<dbReference type="RefSeq" id="WP_013127899.1">
    <property type="nucleotide sequence ID" value="NC_014158.1"/>
</dbReference>
<comment type="pathway">
    <text evidence="1">Metabolic intermediate biosynthesis; prephenate biosynthesis; prephenate from chorismate: step 1/1.</text>
</comment>
<protein>
    <recommendedName>
        <fullName evidence="2">chorismate mutase</fullName>
        <ecNumber evidence="2">5.4.99.5</ecNumber>
    </recommendedName>
</protein>
<dbReference type="EC" id="5.4.99.5" evidence="2"/>
<keyword evidence="4" id="KW-0413">Isomerase</keyword>
<proteinExistence type="predicted"/>
<evidence type="ECO:0000256" key="5">
    <source>
        <dbReference type="SAM" id="SignalP"/>
    </source>
</evidence>
<feature type="chain" id="PRO_5003078132" description="chorismate mutase" evidence="5">
    <location>
        <begin position="32"/>
        <end position="199"/>
    </location>
</feature>
<dbReference type="InterPro" id="IPR036979">
    <property type="entry name" value="CM_dom_sf"/>
</dbReference>
<dbReference type="PROSITE" id="PS51168">
    <property type="entry name" value="CHORISMATE_MUT_2"/>
    <property type="match status" value="1"/>
</dbReference>
<organism evidence="7 8">
    <name type="scientific">Tsukamurella paurometabola (strain ATCC 8368 / DSM 20162 / CCUG 35730 / CIP 100753 / JCM 10117 / KCTC 9821 / NBRC 16120 / NCIMB 702349 / NCTC 13040)</name>
    <name type="common">Corynebacterium paurometabolum</name>
    <dbReference type="NCBI Taxonomy" id="521096"/>
    <lineage>
        <taxon>Bacteria</taxon>
        <taxon>Bacillati</taxon>
        <taxon>Actinomycetota</taxon>
        <taxon>Actinomycetes</taxon>
        <taxon>Mycobacteriales</taxon>
        <taxon>Tsukamurellaceae</taxon>
        <taxon>Tsukamurella</taxon>
    </lineage>
</organism>
<evidence type="ECO:0000256" key="2">
    <source>
        <dbReference type="ARBA" id="ARBA00012404"/>
    </source>
</evidence>
<evidence type="ECO:0000256" key="1">
    <source>
        <dbReference type="ARBA" id="ARBA00004817"/>
    </source>
</evidence>
<dbReference type="InterPro" id="IPR051331">
    <property type="entry name" value="Chorismate_mutase-related"/>
</dbReference>
<dbReference type="InterPro" id="IPR002701">
    <property type="entry name" value="CM_II_prokaryot"/>
</dbReference>
<dbReference type="STRING" id="521096.Tpau_3314"/>
<dbReference type="PANTHER" id="PTHR38041">
    <property type="entry name" value="CHORISMATE MUTASE"/>
    <property type="match status" value="1"/>
</dbReference>
<dbReference type="PANTHER" id="PTHR38041:SF2">
    <property type="entry name" value="SECRETED CHORISMATE MUTASE"/>
    <property type="match status" value="1"/>
</dbReference>
<dbReference type="HOGENOM" id="CLU_090313_1_0_11"/>
<gene>
    <name evidence="7" type="ordered locus">Tpau_3314</name>
</gene>
<evidence type="ECO:0000256" key="4">
    <source>
        <dbReference type="ARBA" id="ARBA00023235"/>
    </source>
</evidence>
<evidence type="ECO:0000313" key="8">
    <source>
        <dbReference type="Proteomes" id="UP000001213"/>
    </source>
</evidence>
<dbReference type="NCBIfam" id="TIGR01806">
    <property type="entry name" value="CM_mono2"/>
    <property type="match status" value="1"/>
</dbReference>
<feature type="signal peptide" evidence="5">
    <location>
        <begin position="1"/>
        <end position="31"/>
    </location>
</feature>
<dbReference type="GO" id="GO:0009697">
    <property type="term" value="P:salicylic acid biosynthetic process"/>
    <property type="evidence" value="ECO:0007669"/>
    <property type="project" value="TreeGrafter"/>
</dbReference>